<dbReference type="PROSITE" id="PS00137">
    <property type="entry name" value="SUBTILASE_HIS"/>
    <property type="match status" value="1"/>
</dbReference>
<dbReference type="InterPro" id="IPR023827">
    <property type="entry name" value="Peptidase_S8_Asp-AS"/>
</dbReference>
<comment type="caution">
    <text evidence="6">The sequence shown here is derived from an EMBL/GenBank/DDBJ whole genome shotgun (WGS) entry which is preliminary data.</text>
</comment>
<dbReference type="SUPFAM" id="SSF52743">
    <property type="entry name" value="Subtilisin-like"/>
    <property type="match status" value="1"/>
</dbReference>
<accession>A0A9D4RV37</accession>
<evidence type="ECO:0000259" key="5">
    <source>
        <dbReference type="Pfam" id="PF00082"/>
    </source>
</evidence>
<dbReference type="Gene3D" id="3.40.50.200">
    <property type="entry name" value="Peptidase S8/S53 domain"/>
    <property type="match status" value="1"/>
</dbReference>
<evidence type="ECO:0000256" key="3">
    <source>
        <dbReference type="ARBA" id="ARBA00022825"/>
    </source>
</evidence>
<dbReference type="InterPro" id="IPR022398">
    <property type="entry name" value="Peptidase_S8_His-AS"/>
</dbReference>
<protein>
    <recommendedName>
        <fullName evidence="5">Peptidase S8/S53 domain-containing protein</fullName>
    </recommendedName>
</protein>
<dbReference type="PRINTS" id="PR00723">
    <property type="entry name" value="SUBTILISIN"/>
</dbReference>
<keyword evidence="2" id="KW-0378">Hydrolase</keyword>
<dbReference type="PROSITE" id="PS51892">
    <property type="entry name" value="SUBTILASE"/>
    <property type="match status" value="1"/>
</dbReference>
<keyword evidence="7" id="KW-1185">Reference proteome</keyword>
<comment type="similarity">
    <text evidence="4">Belongs to the peptidase S8 family.</text>
</comment>
<dbReference type="GO" id="GO:0016485">
    <property type="term" value="P:protein processing"/>
    <property type="evidence" value="ECO:0007669"/>
    <property type="project" value="TreeGrafter"/>
</dbReference>
<feature type="domain" description="Peptidase S8/S53" evidence="5">
    <location>
        <begin position="129"/>
        <end position="214"/>
    </location>
</feature>
<keyword evidence="1" id="KW-0645">Protease</keyword>
<evidence type="ECO:0000256" key="2">
    <source>
        <dbReference type="ARBA" id="ARBA00022801"/>
    </source>
</evidence>
<gene>
    <name evidence="6" type="ORF">DPMN_003841</name>
</gene>
<dbReference type="InterPro" id="IPR000209">
    <property type="entry name" value="Peptidase_S8/S53_dom"/>
</dbReference>
<dbReference type="PANTHER" id="PTHR42884:SF14">
    <property type="entry name" value="NEUROENDOCRINE CONVERTASE 1"/>
    <property type="match status" value="1"/>
</dbReference>
<dbReference type="GO" id="GO:0004252">
    <property type="term" value="F:serine-type endopeptidase activity"/>
    <property type="evidence" value="ECO:0007669"/>
    <property type="project" value="InterPro"/>
</dbReference>
<dbReference type="AlphaFoldDB" id="A0A9D4RV37"/>
<organism evidence="6 7">
    <name type="scientific">Dreissena polymorpha</name>
    <name type="common">Zebra mussel</name>
    <name type="synonym">Mytilus polymorpha</name>
    <dbReference type="NCBI Taxonomy" id="45954"/>
    <lineage>
        <taxon>Eukaryota</taxon>
        <taxon>Metazoa</taxon>
        <taxon>Spiralia</taxon>
        <taxon>Lophotrochozoa</taxon>
        <taxon>Mollusca</taxon>
        <taxon>Bivalvia</taxon>
        <taxon>Autobranchia</taxon>
        <taxon>Heteroconchia</taxon>
        <taxon>Euheterodonta</taxon>
        <taxon>Imparidentia</taxon>
        <taxon>Neoheterodontei</taxon>
        <taxon>Myida</taxon>
        <taxon>Dreissenoidea</taxon>
        <taxon>Dreissenidae</taxon>
        <taxon>Dreissena</taxon>
    </lineage>
</organism>
<keyword evidence="3" id="KW-0720">Serine protease</keyword>
<evidence type="ECO:0000313" key="6">
    <source>
        <dbReference type="EMBL" id="KAH3879930.1"/>
    </source>
</evidence>
<evidence type="ECO:0000313" key="7">
    <source>
        <dbReference type="Proteomes" id="UP000828390"/>
    </source>
</evidence>
<proteinExistence type="inferred from homology"/>
<dbReference type="InterPro" id="IPR015500">
    <property type="entry name" value="Peptidase_S8_subtilisin-rel"/>
</dbReference>
<dbReference type="Proteomes" id="UP000828390">
    <property type="component" value="Unassembled WGS sequence"/>
</dbReference>
<dbReference type="PANTHER" id="PTHR42884">
    <property type="entry name" value="PROPROTEIN CONVERTASE SUBTILISIN/KEXIN-RELATED"/>
    <property type="match status" value="1"/>
</dbReference>
<reference evidence="6" key="2">
    <citation type="submission" date="2020-11" db="EMBL/GenBank/DDBJ databases">
        <authorList>
            <person name="McCartney M.A."/>
            <person name="Auch B."/>
            <person name="Kono T."/>
            <person name="Mallez S."/>
            <person name="Becker A."/>
            <person name="Gohl D.M."/>
            <person name="Silverstein K.A.T."/>
            <person name="Koren S."/>
            <person name="Bechman K.B."/>
            <person name="Herman A."/>
            <person name="Abrahante J.E."/>
            <person name="Garbe J."/>
        </authorList>
    </citation>
    <scope>NUCLEOTIDE SEQUENCE</scope>
    <source>
        <strain evidence="6">Duluth1</strain>
        <tissue evidence="6">Whole animal</tissue>
    </source>
</reference>
<evidence type="ECO:0000256" key="4">
    <source>
        <dbReference type="PROSITE-ProRule" id="PRU01240"/>
    </source>
</evidence>
<reference evidence="6" key="1">
    <citation type="journal article" date="2019" name="bioRxiv">
        <title>The Genome of the Zebra Mussel, Dreissena polymorpha: A Resource for Invasive Species Research.</title>
        <authorList>
            <person name="McCartney M.A."/>
            <person name="Auch B."/>
            <person name="Kono T."/>
            <person name="Mallez S."/>
            <person name="Zhang Y."/>
            <person name="Obille A."/>
            <person name="Becker A."/>
            <person name="Abrahante J.E."/>
            <person name="Garbe J."/>
            <person name="Badalamenti J.P."/>
            <person name="Herman A."/>
            <person name="Mangelson H."/>
            <person name="Liachko I."/>
            <person name="Sullivan S."/>
            <person name="Sone E.D."/>
            <person name="Koren S."/>
            <person name="Silverstein K.A.T."/>
            <person name="Beckman K.B."/>
            <person name="Gohl D.M."/>
        </authorList>
    </citation>
    <scope>NUCLEOTIDE SEQUENCE</scope>
    <source>
        <strain evidence="6">Duluth1</strain>
        <tissue evidence="6">Whole animal</tissue>
    </source>
</reference>
<dbReference type="PROSITE" id="PS00136">
    <property type="entry name" value="SUBTILASE_ASP"/>
    <property type="match status" value="1"/>
</dbReference>
<name>A0A9D4RV37_DREPO</name>
<sequence length="219" mass="24537">MDNHLEKNVKRYALEIDSHSIEKLKTHAETFGFTFITQIASNVVLFELREDHDNQAKKRLDDFREAFPNEIISVSPYQLATVRHRITRATTPNKLSEALLLRKKRSSNLVCEPYYDSSIQEAWALGYTGKGVTVAVVDTGIEIHHPDLVKNMNIKLSFSFIDKNQSYITPQKTHNYKEFDDVTIHGTLCAGVIAAEKGNGVCSAGVAFNATLVGKCSSF</sequence>
<evidence type="ECO:0000256" key="1">
    <source>
        <dbReference type="ARBA" id="ARBA00022670"/>
    </source>
</evidence>
<dbReference type="Pfam" id="PF00082">
    <property type="entry name" value="Peptidase_S8"/>
    <property type="match status" value="1"/>
</dbReference>
<dbReference type="EMBL" id="JAIWYP010000001">
    <property type="protein sequence ID" value="KAH3879930.1"/>
    <property type="molecule type" value="Genomic_DNA"/>
</dbReference>
<comment type="caution">
    <text evidence="4">Lacks conserved residue(s) required for the propagation of feature annotation.</text>
</comment>
<dbReference type="GO" id="GO:0016020">
    <property type="term" value="C:membrane"/>
    <property type="evidence" value="ECO:0007669"/>
    <property type="project" value="TreeGrafter"/>
</dbReference>
<dbReference type="InterPro" id="IPR036852">
    <property type="entry name" value="Peptidase_S8/S53_dom_sf"/>
</dbReference>